<dbReference type="GO" id="GO:0005634">
    <property type="term" value="C:nucleus"/>
    <property type="evidence" value="ECO:0007669"/>
    <property type="project" value="InterPro"/>
</dbReference>
<feature type="region of interest" description="Disordered" evidence="1">
    <location>
        <begin position="1"/>
        <end position="30"/>
    </location>
</feature>
<evidence type="ECO:0000256" key="1">
    <source>
        <dbReference type="SAM" id="MobiDB-lite"/>
    </source>
</evidence>
<dbReference type="EnsemblProtists" id="HpaT814279">
    <property type="protein sequence ID" value="HpaP814279"/>
    <property type="gene ID" value="HpaG814279"/>
</dbReference>
<accession>M4C5A4</accession>
<feature type="compositionally biased region" description="Polar residues" evidence="1">
    <location>
        <begin position="1"/>
        <end position="22"/>
    </location>
</feature>
<dbReference type="InterPro" id="IPR010525">
    <property type="entry name" value="ARF_dom"/>
</dbReference>
<dbReference type="Gene3D" id="2.30.30.1040">
    <property type="match status" value="1"/>
</dbReference>
<dbReference type="AlphaFoldDB" id="M4C5A4"/>
<dbReference type="VEuPathDB" id="FungiDB:HpaG814279"/>
<dbReference type="InParanoid" id="M4C5A4"/>
<evidence type="ECO:0000313" key="4">
    <source>
        <dbReference type="Proteomes" id="UP000011713"/>
    </source>
</evidence>
<dbReference type="Pfam" id="PF06507">
    <property type="entry name" value="ARF_AD"/>
    <property type="match status" value="1"/>
</dbReference>
<dbReference type="Proteomes" id="UP000011713">
    <property type="component" value="Unassembled WGS sequence"/>
</dbReference>
<organism evidence="3 4">
    <name type="scientific">Hyaloperonospora arabidopsidis (strain Emoy2)</name>
    <name type="common">Downy mildew agent</name>
    <name type="synonym">Peronospora arabidopsidis</name>
    <dbReference type="NCBI Taxonomy" id="559515"/>
    <lineage>
        <taxon>Eukaryota</taxon>
        <taxon>Sar</taxon>
        <taxon>Stramenopiles</taxon>
        <taxon>Oomycota</taxon>
        <taxon>Peronosporomycetes</taxon>
        <taxon>Peronosporales</taxon>
        <taxon>Peronosporaceae</taxon>
        <taxon>Hyaloperonospora</taxon>
    </lineage>
</organism>
<dbReference type="GO" id="GO:0003677">
    <property type="term" value="F:DNA binding"/>
    <property type="evidence" value="ECO:0007669"/>
    <property type="project" value="InterPro"/>
</dbReference>
<name>M4C5A4_HYAAE</name>
<dbReference type="GO" id="GO:0006355">
    <property type="term" value="P:regulation of DNA-templated transcription"/>
    <property type="evidence" value="ECO:0007669"/>
    <property type="project" value="InterPro"/>
</dbReference>
<reference evidence="3" key="2">
    <citation type="submission" date="2015-06" db="UniProtKB">
        <authorList>
            <consortium name="EnsemblProtists"/>
        </authorList>
    </citation>
    <scope>IDENTIFICATION</scope>
    <source>
        <strain evidence="3">Emoy2</strain>
    </source>
</reference>
<dbReference type="eggNOG" id="ENOG502SQ2F">
    <property type="taxonomic scope" value="Eukaryota"/>
</dbReference>
<evidence type="ECO:0000259" key="2">
    <source>
        <dbReference type="Pfam" id="PF06507"/>
    </source>
</evidence>
<dbReference type="OMA" id="ISRYAWA"/>
<keyword evidence="4" id="KW-1185">Reference proteome</keyword>
<feature type="domain" description="Auxin response factor" evidence="2">
    <location>
        <begin position="48"/>
        <end position="127"/>
    </location>
</feature>
<dbReference type="EMBL" id="JH598321">
    <property type="status" value="NOT_ANNOTATED_CDS"/>
    <property type="molecule type" value="Genomic_DNA"/>
</dbReference>
<dbReference type="GO" id="GO:0009725">
    <property type="term" value="P:response to hormone"/>
    <property type="evidence" value="ECO:0007669"/>
    <property type="project" value="InterPro"/>
</dbReference>
<proteinExistence type="predicted"/>
<sequence length="135" mass="15187">MGKSGSSPLSSEKRCMSTNQDESPVDGGELPTRSIVTMLRLENRLPEYIVDASRYSWAVNHTWQCGEKFRMLFRNPQGQPGEYYGGVTAGSLPFDKHGMLPWESLRITWDDDDGADNNRINPWEAEFTGLGSARK</sequence>
<evidence type="ECO:0000313" key="3">
    <source>
        <dbReference type="EnsemblProtists" id="HpaP814279"/>
    </source>
</evidence>
<reference evidence="4" key="1">
    <citation type="journal article" date="2010" name="Science">
        <title>Signatures of adaptation to obligate biotrophy in the Hyaloperonospora arabidopsidis genome.</title>
        <authorList>
            <person name="Baxter L."/>
            <person name="Tripathy S."/>
            <person name="Ishaque N."/>
            <person name="Boot N."/>
            <person name="Cabral A."/>
            <person name="Kemen E."/>
            <person name="Thines M."/>
            <person name="Ah-Fong A."/>
            <person name="Anderson R."/>
            <person name="Badejoko W."/>
            <person name="Bittner-Eddy P."/>
            <person name="Boore J.L."/>
            <person name="Chibucos M.C."/>
            <person name="Coates M."/>
            <person name="Dehal P."/>
            <person name="Delehaunty K."/>
            <person name="Dong S."/>
            <person name="Downton P."/>
            <person name="Dumas B."/>
            <person name="Fabro G."/>
            <person name="Fronick C."/>
            <person name="Fuerstenberg S.I."/>
            <person name="Fulton L."/>
            <person name="Gaulin E."/>
            <person name="Govers F."/>
            <person name="Hughes L."/>
            <person name="Humphray S."/>
            <person name="Jiang R.H."/>
            <person name="Judelson H."/>
            <person name="Kamoun S."/>
            <person name="Kyung K."/>
            <person name="Meijer H."/>
            <person name="Minx P."/>
            <person name="Morris P."/>
            <person name="Nelson J."/>
            <person name="Phuntumart V."/>
            <person name="Qutob D."/>
            <person name="Rehmany A."/>
            <person name="Rougon-Cardoso A."/>
            <person name="Ryden P."/>
            <person name="Torto-Alalibo T."/>
            <person name="Studholme D."/>
            <person name="Wang Y."/>
            <person name="Win J."/>
            <person name="Wood J."/>
            <person name="Clifton S.W."/>
            <person name="Rogers J."/>
            <person name="Van den Ackerveken G."/>
            <person name="Jones J.D."/>
            <person name="McDowell J.M."/>
            <person name="Beynon J."/>
            <person name="Tyler B.M."/>
        </authorList>
    </citation>
    <scope>NUCLEOTIDE SEQUENCE [LARGE SCALE GENOMIC DNA]</scope>
    <source>
        <strain evidence="4">Emoy2</strain>
    </source>
</reference>
<protein>
    <recommendedName>
        <fullName evidence="2">Auxin response factor domain-containing protein</fullName>
    </recommendedName>
</protein>
<dbReference type="HOGENOM" id="CLU_154922_0_0_1"/>